<dbReference type="InterPro" id="IPR009057">
    <property type="entry name" value="Homeodomain-like_sf"/>
</dbReference>
<gene>
    <name evidence="2" type="ORF">B1812_17580</name>
    <name evidence="3" type="ORF">B1812_22210</name>
</gene>
<geneLocation type="plasmid" evidence="3 4">
    <name>p1</name>
</geneLocation>
<dbReference type="EMBL" id="CP019948">
    <property type="protein sequence ID" value="ARN82598.1"/>
    <property type="molecule type" value="Genomic_DNA"/>
</dbReference>
<dbReference type="KEGG" id="mbry:B1812_22210"/>
<feature type="region of interest" description="Disordered" evidence="1">
    <location>
        <begin position="115"/>
        <end position="140"/>
    </location>
</feature>
<proteinExistence type="predicted"/>
<evidence type="ECO:0000313" key="3">
    <source>
        <dbReference type="EMBL" id="ARN83984.1"/>
    </source>
</evidence>
<accession>A0A1W6N289</accession>
<keyword evidence="4" id="KW-1185">Reference proteome</keyword>
<evidence type="ECO:0000313" key="4">
    <source>
        <dbReference type="Proteomes" id="UP000193978"/>
    </source>
</evidence>
<evidence type="ECO:0000313" key="2">
    <source>
        <dbReference type="EMBL" id="ARN82598.1"/>
    </source>
</evidence>
<name>A0A1W6N289_9HYPH</name>
<dbReference type="STRING" id="655015.B1812_17580"/>
<protein>
    <recommendedName>
        <fullName evidence="5">Transposase</fullName>
    </recommendedName>
</protein>
<dbReference type="Proteomes" id="UP000193978">
    <property type="component" value="Chromosome"/>
</dbReference>
<dbReference type="Proteomes" id="UP000193978">
    <property type="component" value="Plasmid p1"/>
</dbReference>
<dbReference type="EMBL" id="CP019949">
    <property type="protein sequence ID" value="ARN83984.1"/>
    <property type="molecule type" value="Genomic_DNA"/>
</dbReference>
<keyword evidence="3" id="KW-0614">Plasmid</keyword>
<evidence type="ECO:0000256" key="1">
    <source>
        <dbReference type="SAM" id="MobiDB-lite"/>
    </source>
</evidence>
<reference evidence="3 4" key="1">
    <citation type="submission" date="2017-02" db="EMBL/GenBank/DDBJ databases">
        <authorList>
            <person name="Peterson S.W."/>
        </authorList>
    </citation>
    <scope>NUCLEOTIDE SEQUENCE [LARGE SCALE GENOMIC DNA]</scope>
    <source>
        <strain evidence="3 4">S285</strain>
        <plasmid evidence="3">p1</plasmid>
        <plasmid evidence="4">Plasmid p1</plasmid>
    </source>
</reference>
<dbReference type="SUPFAM" id="SSF46689">
    <property type="entry name" value="Homeodomain-like"/>
    <property type="match status" value="1"/>
</dbReference>
<evidence type="ECO:0008006" key="5">
    <source>
        <dbReference type="Google" id="ProtNLM"/>
    </source>
</evidence>
<dbReference type="KEGG" id="mbry:B1812_17580"/>
<sequence length="140" mass="15303">MARPYSNDLRERVAALVLSGLTVRAAAALMQVSVASSVRFARAARSTGSAAAKPMGGKRPYLLAGQRDFLLARLAEKPDLTLHALLGELRERGVVVSCDTLWRFLRKEKISFKKNASARRTGSARRRAPSRALEKDPVEA</sequence>
<dbReference type="AlphaFoldDB" id="A0A1W6N289"/>
<organism evidence="3 4">
    <name type="scientific">Methylocystis bryophila</name>
    <dbReference type="NCBI Taxonomy" id="655015"/>
    <lineage>
        <taxon>Bacteria</taxon>
        <taxon>Pseudomonadati</taxon>
        <taxon>Pseudomonadota</taxon>
        <taxon>Alphaproteobacteria</taxon>
        <taxon>Hyphomicrobiales</taxon>
        <taxon>Methylocystaceae</taxon>
        <taxon>Methylocystis</taxon>
    </lineage>
</organism>